<keyword evidence="1" id="KW-0812">Transmembrane</keyword>
<evidence type="ECO:0000313" key="3">
    <source>
        <dbReference type="EMBL" id="KWZ79595.1"/>
    </source>
</evidence>
<dbReference type="NCBIfam" id="TIGR02896">
    <property type="entry name" value="spore_III_AF"/>
    <property type="match status" value="1"/>
</dbReference>
<dbReference type="STRING" id="1398.AB434_3419"/>
<organism evidence="3 5">
    <name type="scientific">Heyndrickxia coagulans</name>
    <name type="common">Weizmannia coagulans</name>
    <dbReference type="NCBI Taxonomy" id="1398"/>
    <lineage>
        <taxon>Bacteria</taxon>
        <taxon>Bacillati</taxon>
        <taxon>Bacillota</taxon>
        <taxon>Bacilli</taxon>
        <taxon>Bacillales</taxon>
        <taxon>Bacillaceae</taxon>
        <taxon>Heyndrickxia</taxon>
    </lineage>
</organism>
<dbReference type="Pfam" id="PF09581">
    <property type="entry name" value="Spore_III_AF"/>
    <property type="match status" value="1"/>
</dbReference>
<evidence type="ECO:0000313" key="5">
    <source>
        <dbReference type="Proteomes" id="UP000070376"/>
    </source>
</evidence>
<feature type="transmembrane region" description="Helical" evidence="1">
    <location>
        <begin position="37"/>
        <end position="54"/>
    </location>
</feature>
<protein>
    <submittedName>
        <fullName evidence="3">Stage III sporulation protein AF</fullName>
    </submittedName>
</protein>
<dbReference type="EMBL" id="CP010525">
    <property type="protein sequence ID" value="AJO22653.1"/>
    <property type="molecule type" value="Genomic_DNA"/>
</dbReference>
<dbReference type="Proteomes" id="UP000032024">
    <property type="component" value="Chromosome"/>
</dbReference>
<keyword evidence="1" id="KW-0472">Membrane</keyword>
<dbReference type="InterPro" id="IPR014245">
    <property type="entry name" value="Spore_III_AF"/>
</dbReference>
<dbReference type="PATRIC" id="fig|1398.18.peg.1865"/>
<accession>A0A0C5C323</accession>
<dbReference type="RefSeq" id="WP_014098057.1">
    <property type="nucleotide sequence ID" value="NZ_CP010525.1"/>
</dbReference>
<feature type="transmembrane region" description="Helical" evidence="1">
    <location>
        <begin position="6"/>
        <end position="25"/>
    </location>
</feature>
<evidence type="ECO:0000256" key="1">
    <source>
        <dbReference type="SAM" id="Phobius"/>
    </source>
</evidence>
<dbReference type="AlphaFoldDB" id="A0A0C5C323"/>
<dbReference type="Proteomes" id="UP000070376">
    <property type="component" value="Unassembled WGS sequence"/>
</dbReference>
<reference evidence="3" key="3">
    <citation type="submission" date="2016-01" db="EMBL/GenBank/DDBJ databases">
        <authorList>
            <person name="Oliw E.H."/>
        </authorList>
    </citation>
    <scope>NUCLEOTIDE SEQUENCE [LARGE SCALE GENOMIC DNA]</scope>
    <source>
        <strain evidence="3">GED7749B</strain>
    </source>
</reference>
<dbReference type="EMBL" id="LRPN01000116">
    <property type="protein sequence ID" value="KWZ79595.1"/>
    <property type="molecule type" value="Genomic_DNA"/>
</dbReference>
<name>A0A0C5C323_HEYCO</name>
<reference evidence="5" key="4">
    <citation type="submission" date="2016-01" db="EMBL/GenBank/DDBJ databases">
        <authorList>
            <person name="Mitreva M."/>
            <person name="Pepin K.H."/>
            <person name="Mihindukulasuriya K.A."/>
            <person name="Fulton R."/>
            <person name="Fronick C."/>
            <person name="O'Laughlin M."/>
            <person name="Miner T."/>
            <person name="Herter B."/>
            <person name="Rosa B.A."/>
            <person name="Cordes M."/>
            <person name="Tomlinson C."/>
            <person name="Wollam A."/>
            <person name="Palsikar V.B."/>
            <person name="Mardis E.R."/>
            <person name="Wilson R.K."/>
        </authorList>
    </citation>
    <scope>NUCLEOTIDE SEQUENCE [LARGE SCALE GENOMIC DNA]</scope>
    <source>
        <strain evidence="5">GED7749B</strain>
    </source>
</reference>
<reference evidence="2" key="1">
    <citation type="submission" date="2015-01" db="EMBL/GenBank/DDBJ databases">
        <title>Comparative genome analysis of Bacillus coagulans HM-08, Clostridium butyricum HM-68, Bacillus subtilis HM-66 and Bacillus licheniformis BL-09.</title>
        <authorList>
            <person name="Zhang H."/>
        </authorList>
    </citation>
    <scope>NUCLEOTIDE SEQUENCE [LARGE SCALE GENOMIC DNA]</scope>
    <source>
        <strain evidence="2">HM-08</strain>
    </source>
</reference>
<gene>
    <name evidence="3" type="ORF">HMPREF3213_02699</name>
    <name evidence="2" type="ORF">SB48_HM08orf02934</name>
</gene>
<sequence>MDVLTKWVLNIIIFILLATITDMLLPDSGMRKYTKLVTGLLLIAIIVTPVFRLFSTDPAIWIEKFGDSSTSSPSAEENALETKKKEINDMQQEYTLQQMAVQLKQDVEGEVEEAFGKSISKITVEWKDGAKSGDLTALKASNVKKIHVYLEAQNEKETVAAIKPVEIGTDKQTEKQSTREQQSIIAMLSNRWKINKEKIDLRFEGGLENENGS</sequence>
<evidence type="ECO:0000313" key="4">
    <source>
        <dbReference type="Proteomes" id="UP000032024"/>
    </source>
</evidence>
<reference evidence="4" key="2">
    <citation type="submission" date="2015-01" db="EMBL/GenBank/DDBJ databases">
        <title>Comparative genome analysis of Bacillus coagulans HM-08, Clostridium butyricum HM-68, Bacillus subtilis HM-66 and Bacillus paralicheniformis BL-09.</title>
        <authorList>
            <person name="Zhang H."/>
        </authorList>
    </citation>
    <scope>NUCLEOTIDE SEQUENCE [LARGE SCALE GENOMIC DNA]</scope>
    <source>
        <strain evidence="4">HM-08</strain>
    </source>
</reference>
<keyword evidence="1" id="KW-1133">Transmembrane helix</keyword>
<evidence type="ECO:0000313" key="2">
    <source>
        <dbReference type="EMBL" id="AJO22653.1"/>
    </source>
</evidence>
<keyword evidence="4" id="KW-1185">Reference proteome</keyword>
<proteinExistence type="predicted"/>